<evidence type="ECO:0000313" key="4">
    <source>
        <dbReference type="Proteomes" id="UP000824469"/>
    </source>
</evidence>
<dbReference type="PRINTS" id="PR00081">
    <property type="entry name" value="GDHRDH"/>
</dbReference>
<dbReference type="InterPro" id="IPR002347">
    <property type="entry name" value="SDR_fam"/>
</dbReference>
<dbReference type="PANTHER" id="PTHR43180">
    <property type="entry name" value="3-OXOACYL-(ACYL-CARRIER-PROTEIN) REDUCTASE (AFU_ORTHOLOGUE AFUA_6G11210)"/>
    <property type="match status" value="1"/>
</dbReference>
<organism evidence="3 4">
    <name type="scientific">Taxus chinensis</name>
    <name type="common">Chinese yew</name>
    <name type="synonym">Taxus wallichiana var. chinensis</name>
    <dbReference type="NCBI Taxonomy" id="29808"/>
    <lineage>
        <taxon>Eukaryota</taxon>
        <taxon>Viridiplantae</taxon>
        <taxon>Streptophyta</taxon>
        <taxon>Embryophyta</taxon>
        <taxon>Tracheophyta</taxon>
        <taxon>Spermatophyta</taxon>
        <taxon>Pinopsida</taxon>
        <taxon>Pinidae</taxon>
        <taxon>Conifers II</taxon>
        <taxon>Cupressales</taxon>
        <taxon>Taxaceae</taxon>
        <taxon>Taxus</taxon>
    </lineage>
</organism>
<dbReference type="Gene3D" id="3.40.50.720">
    <property type="entry name" value="NAD(P)-binding Rossmann-like Domain"/>
    <property type="match status" value="1"/>
</dbReference>
<dbReference type="FunFam" id="3.40.50.720:FF:000084">
    <property type="entry name" value="Short-chain dehydrogenase reductase"/>
    <property type="match status" value="1"/>
</dbReference>
<comment type="caution">
    <text evidence="3">The sequence shown here is derived from an EMBL/GenBank/DDBJ whole genome shotgun (WGS) entry which is preliminary data.</text>
</comment>
<dbReference type="Pfam" id="PF13561">
    <property type="entry name" value="adh_short_C2"/>
    <property type="match status" value="1"/>
</dbReference>
<dbReference type="GO" id="GO:0016491">
    <property type="term" value="F:oxidoreductase activity"/>
    <property type="evidence" value="ECO:0007669"/>
    <property type="project" value="UniProtKB-KW"/>
</dbReference>
<name>A0AA38BTF2_TAXCH</name>
<dbReference type="SUPFAM" id="SSF51735">
    <property type="entry name" value="NAD(P)-binding Rossmann-fold domains"/>
    <property type="match status" value="1"/>
</dbReference>
<dbReference type="NCBIfam" id="NF005559">
    <property type="entry name" value="PRK07231.1"/>
    <property type="match status" value="1"/>
</dbReference>
<accession>A0AA38BTF2</accession>
<proteinExistence type="inferred from homology"/>
<protein>
    <recommendedName>
        <fullName evidence="5">Short chain alcohol dehydrogenase</fullName>
    </recommendedName>
</protein>
<dbReference type="PRINTS" id="PR00080">
    <property type="entry name" value="SDRFAMILY"/>
</dbReference>
<evidence type="ECO:0000256" key="2">
    <source>
        <dbReference type="ARBA" id="ARBA00023002"/>
    </source>
</evidence>
<gene>
    <name evidence="3" type="ORF">KI387_032989</name>
</gene>
<dbReference type="AlphaFoldDB" id="A0AA38BTF2"/>
<comment type="similarity">
    <text evidence="1">Belongs to the short-chain dehydrogenases/reductases (SDR) family.</text>
</comment>
<feature type="non-terminal residue" evidence="3">
    <location>
        <position position="1"/>
    </location>
</feature>
<dbReference type="PANTHER" id="PTHR43180:SF50">
    <property type="entry name" value="SHORT CHAIN DEHYDROGENASE"/>
    <property type="match status" value="1"/>
</dbReference>
<keyword evidence="4" id="KW-1185">Reference proteome</keyword>
<dbReference type="EMBL" id="JAHRHJ020003813">
    <property type="protein sequence ID" value="KAH9288872.1"/>
    <property type="molecule type" value="Genomic_DNA"/>
</dbReference>
<sequence length="262" mass="27551">LQGKVALITGGSGGIGEATVRLFANHGAKVIIADIEDDAGIKVAHSLSHSATYTRCDVTKEKDVCAAVDLAMEKHGKLDILYNNAGLINIQKGSVAEYDMEQFQRVMNVNVKGVMHGIKHAARVMIPNKKGSIISTASIAGVLGGICPYSYTASKHAVIGLTKNGAAELGKYGIRVNSVSPGVVATDFALRYMGFIPSAEGKAELETSLSSISNLKEATLEAQDIAEAVLYLASEESKYVSGHNIVVDGGVTVVNKDLGLYK</sequence>
<keyword evidence="2" id="KW-0560">Oxidoreductase</keyword>
<evidence type="ECO:0000256" key="1">
    <source>
        <dbReference type="ARBA" id="ARBA00006484"/>
    </source>
</evidence>
<evidence type="ECO:0008006" key="5">
    <source>
        <dbReference type="Google" id="ProtNLM"/>
    </source>
</evidence>
<dbReference type="Proteomes" id="UP000824469">
    <property type="component" value="Unassembled WGS sequence"/>
</dbReference>
<evidence type="ECO:0000313" key="3">
    <source>
        <dbReference type="EMBL" id="KAH9288872.1"/>
    </source>
</evidence>
<dbReference type="OMA" id="AIWTPMV"/>
<reference evidence="3 4" key="1">
    <citation type="journal article" date="2021" name="Nat. Plants">
        <title>The Taxus genome provides insights into paclitaxel biosynthesis.</title>
        <authorList>
            <person name="Xiong X."/>
            <person name="Gou J."/>
            <person name="Liao Q."/>
            <person name="Li Y."/>
            <person name="Zhou Q."/>
            <person name="Bi G."/>
            <person name="Li C."/>
            <person name="Du R."/>
            <person name="Wang X."/>
            <person name="Sun T."/>
            <person name="Guo L."/>
            <person name="Liang H."/>
            <person name="Lu P."/>
            <person name="Wu Y."/>
            <person name="Zhang Z."/>
            <person name="Ro D.K."/>
            <person name="Shang Y."/>
            <person name="Huang S."/>
            <person name="Yan J."/>
        </authorList>
    </citation>
    <scope>NUCLEOTIDE SEQUENCE [LARGE SCALE GENOMIC DNA]</scope>
    <source>
        <strain evidence="3">Ta-2019</strain>
    </source>
</reference>
<dbReference type="InterPro" id="IPR036291">
    <property type="entry name" value="NAD(P)-bd_dom_sf"/>
</dbReference>